<reference evidence="3" key="1">
    <citation type="journal article" date="2014" name="Front. Microbiol.">
        <title>High frequency of phylogenetically diverse reductive dehalogenase-homologous genes in deep subseafloor sedimentary metagenomes.</title>
        <authorList>
            <person name="Kawai M."/>
            <person name="Futagami T."/>
            <person name="Toyoda A."/>
            <person name="Takaki Y."/>
            <person name="Nishi S."/>
            <person name="Hori S."/>
            <person name="Arai W."/>
            <person name="Tsubouchi T."/>
            <person name="Morono Y."/>
            <person name="Uchiyama I."/>
            <person name="Ito T."/>
            <person name="Fujiyama A."/>
            <person name="Inagaki F."/>
            <person name="Takami H."/>
        </authorList>
    </citation>
    <scope>NUCLEOTIDE SEQUENCE</scope>
    <source>
        <strain evidence="3">Expedition CK06-06</strain>
    </source>
</reference>
<feature type="non-terminal residue" evidence="3">
    <location>
        <position position="1"/>
    </location>
</feature>
<dbReference type="PANTHER" id="PTHR16305">
    <property type="entry name" value="TESTICULAR SOLUBLE ADENYLYL CYCLASE"/>
    <property type="match status" value="1"/>
</dbReference>
<comment type="caution">
    <text evidence="3">The sequence shown here is derived from an EMBL/GenBank/DDBJ whole genome shotgun (WGS) entry which is preliminary data.</text>
</comment>
<feature type="non-terminal residue" evidence="3">
    <location>
        <position position="244"/>
    </location>
</feature>
<organism evidence="3">
    <name type="scientific">marine sediment metagenome</name>
    <dbReference type="NCBI Taxonomy" id="412755"/>
    <lineage>
        <taxon>unclassified sequences</taxon>
        <taxon>metagenomes</taxon>
        <taxon>ecological metagenomes</taxon>
    </lineage>
</organism>
<dbReference type="GO" id="GO:0004016">
    <property type="term" value="F:adenylate cyclase activity"/>
    <property type="evidence" value="ECO:0007669"/>
    <property type="project" value="TreeGrafter"/>
</dbReference>
<protein>
    <recommendedName>
        <fullName evidence="4">Orc1-like AAA ATPase domain-containing protein</fullName>
    </recommendedName>
</protein>
<sequence length="244" mass="27295">FAFVQRLIRARSEREPAVLLVDDLHWIDPGSDAFLARIVEAVSGTRTLLLVNFRPEYEADWTRKSHYQQLPLLPLGPEGIEELLRHLLGEDPSVTELLEPIRERTRGNPFFIEEVVQSLAESGSLEGTRGAYRRVTPVAEVVVPTSVHTVLSARIDRLSEREKQLLQKAAVIGKEFSQPILEEVAELPSVELAGALAALSAAELIREEALYPVAEYAFKHPLTQEVALGSQLRERRRRTHAAVA</sequence>
<name>X0X902_9ZZZZ</name>
<dbReference type="AlphaFoldDB" id="X0X902"/>
<accession>X0X902</accession>
<evidence type="ECO:0000256" key="1">
    <source>
        <dbReference type="ARBA" id="ARBA00022741"/>
    </source>
</evidence>
<evidence type="ECO:0000256" key="2">
    <source>
        <dbReference type="ARBA" id="ARBA00022840"/>
    </source>
</evidence>
<keyword evidence="1" id="KW-0547">Nucleotide-binding</keyword>
<evidence type="ECO:0000313" key="3">
    <source>
        <dbReference type="EMBL" id="GAG31902.1"/>
    </source>
</evidence>
<dbReference type="EMBL" id="BARS01048012">
    <property type="protein sequence ID" value="GAG31902.1"/>
    <property type="molecule type" value="Genomic_DNA"/>
</dbReference>
<dbReference type="SUPFAM" id="SSF52540">
    <property type="entry name" value="P-loop containing nucleoside triphosphate hydrolases"/>
    <property type="match status" value="1"/>
</dbReference>
<proteinExistence type="predicted"/>
<gene>
    <name evidence="3" type="ORF">S01H1_72036</name>
</gene>
<dbReference type="GO" id="GO:0005737">
    <property type="term" value="C:cytoplasm"/>
    <property type="evidence" value="ECO:0007669"/>
    <property type="project" value="TreeGrafter"/>
</dbReference>
<dbReference type="InterPro" id="IPR027417">
    <property type="entry name" value="P-loop_NTPase"/>
</dbReference>
<dbReference type="PANTHER" id="PTHR16305:SF28">
    <property type="entry name" value="GUANYLATE CYCLASE DOMAIN-CONTAINING PROTEIN"/>
    <property type="match status" value="1"/>
</dbReference>
<dbReference type="GO" id="GO:0005524">
    <property type="term" value="F:ATP binding"/>
    <property type="evidence" value="ECO:0007669"/>
    <property type="project" value="UniProtKB-KW"/>
</dbReference>
<keyword evidence="2" id="KW-0067">ATP-binding</keyword>
<evidence type="ECO:0008006" key="4">
    <source>
        <dbReference type="Google" id="ProtNLM"/>
    </source>
</evidence>